<name>A0ABD1GQA7_SALDI</name>
<dbReference type="InterPro" id="IPR010987">
    <property type="entry name" value="Glutathione-S-Trfase_C-like"/>
</dbReference>
<evidence type="ECO:0000256" key="3">
    <source>
        <dbReference type="ARBA" id="ARBA00022679"/>
    </source>
</evidence>
<feature type="domain" description="GST C-terminal" evidence="7">
    <location>
        <begin position="86"/>
        <end position="206"/>
    </location>
</feature>
<dbReference type="SFLD" id="SFLDS00019">
    <property type="entry name" value="Glutathione_Transferase_(cytos"/>
    <property type="match status" value="1"/>
</dbReference>
<dbReference type="SFLD" id="SFLDG01152">
    <property type="entry name" value="Main.3:_Omega-_and_Tau-like"/>
    <property type="match status" value="1"/>
</dbReference>
<protein>
    <recommendedName>
        <fullName evidence="5">Probable glutathione S-transferase</fullName>
        <ecNumber evidence="2">2.5.1.18</ecNumber>
    </recommendedName>
</protein>
<dbReference type="PANTHER" id="PTHR11260:SF676">
    <property type="entry name" value="GLUTATHIONE S-TRANSFERASE U8"/>
    <property type="match status" value="1"/>
</dbReference>
<dbReference type="InterPro" id="IPR036282">
    <property type="entry name" value="Glutathione-S-Trfase_C_sf"/>
</dbReference>
<dbReference type="InterPro" id="IPR040079">
    <property type="entry name" value="Glutathione_S-Trfase"/>
</dbReference>
<evidence type="ECO:0000313" key="8">
    <source>
        <dbReference type="EMBL" id="KAL1546312.1"/>
    </source>
</evidence>
<organism evidence="8 9">
    <name type="scientific">Salvia divinorum</name>
    <name type="common">Maria pastora</name>
    <name type="synonym">Diviner's sage</name>
    <dbReference type="NCBI Taxonomy" id="28513"/>
    <lineage>
        <taxon>Eukaryota</taxon>
        <taxon>Viridiplantae</taxon>
        <taxon>Streptophyta</taxon>
        <taxon>Embryophyta</taxon>
        <taxon>Tracheophyta</taxon>
        <taxon>Spermatophyta</taxon>
        <taxon>Magnoliopsida</taxon>
        <taxon>eudicotyledons</taxon>
        <taxon>Gunneridae</taxon>
        <taxon>Pentapetalae</taxon>
        <taxon>asterids</taxon>
        <taxon>lamiids</taxon>
        <taxon>Lamiales</taxon>
        <taxon>Lamiaceae</taxon>
        <taxon>Nepetoideae</taxon>
        <taxon>Mentheae</taxon>
        <taxon>Salviinae</taxon>
        <taxon>Salvia</taxon>
        <taxon>Salvia subgen. Calosphace</taxon>
    </lineage>
</organism>
<reference evidence="8 9" key="1">
    <citation type="submission" date="2024-06" db="EMBL/GenBank/DDBJ databases">
        <title>A chromosome level genome sequence of Diviner's sage (Salvia divinorum).</title>
        <authorList>
            <person name="Ford S.A."/>
            <person name="Ro D.-K."/>
            <person name="Ness R.W."/>
            <person name="Phillips M.A."/>
        </authorList>
    </citation>
    <scope>NUCLEOTIDE SEQUENCE [LARGE SCALE GENOMIC DNA]</scope>
    <source>
        <strain evidence="8">SAF-2024a</strain>
        <tissue evidence="8">Leaf</tissue>
    </source>
</reference>
<dbReference type="PANTHER" id="PTHR11260">
    <property type="entry name" value="GLUTATHIONE S-TRANSFERASE, GST, SUPERFAMILY, GST DOMAIN CONTAINING"/>
    <property type="match status" value="1"/>
</dbReference>
<dbReference type="FunFam" id="1.20.1050.10:FF:000012">
    <property type="entry name" value="Tau class glutathione S-transferase"/>
    <property type="match status" value="1"/>
</dbReference>
<dbReference type="GO" id="GO:0004364">
    <property type="term" value="F:glutathione transferase activity"/>
    <property type="evidence" value="ECO:0007669"/>
    <property type="project" value="UniProtKB-EC"/>
</dbReference>
<dbReference type="CDD" id="cd03185">
    <property type="entry name" value="GST_C_Tau"/>
    <property type="match status" value="1"/>
</dbReference>
<dbReference type="Pfam" id="PF02798">
    <property type="entry name" value="GST_N"/>
    <property type="match status" value="1"/>
</dbReference>
<dbReference type="PROSITE" id="PS50404">
    <property type="entry name" value="GST_NTER"/>
    <property type="match status" value="1"/>
</dbReference>
<sequence>MAEVKVIGSWSSPYTRKVEMALKMKGVEYDYIEEDLKNKSPLLLQHNPIHKKVPVLLHNGKPIVESMVILEYIDEVWEGPAILPKDPYDRAMARFWVKFIDDKCIPAMWKACWSVGEEQEKLKEEAKEALKYLENEIKGKKLFGGDKIGIVDHAANFIAYWFPITADFVGLRLMTENEFPNLYRWADDYCSDTFVKENLPHKDGYIAILKTI</sequence>
<dbReference type="EMBL" id="JBEAFC010000008">
    <property type="protein sequence ID" value="KAL1546312.1"/>
    <property type="molecule type" value="Genomic_DNA"/>
</dbReference>
<dbReference type="Gene3D" id="3.40.30.10">
    <property type="entry name" value="Glutaredoxin"/>
    <property type="match status" value="1"/>
</dbReference>
<evidence type="ECO:0000313" key="9">
    <source>
        <dbReference type="Proteomes" id="UP001567538"/>
    </source>
</evidence>
<evidence type="ECO:0000256" key="5">
    <source>
        <dbReference type="ARBA" id="ARBA00071370"/>
    </source>
</evidence>
<dbReference type="SFLD" id="SFLDG00358">
    <property type="entry name" value="Main_(cytGST)"/>
    <property type="match status" value="1"/>
</dbReference>
<dbReference type="InterPro" id="IPR036249">
    <property type="entry name" value="Thioredoxin-like_sf"/>
</dbReference>
<comment type="similarity">
    <text evidence="1">Belongs to the GST superfamily. HSP26 family.</text>
</comment>
<dbReference type="Gene3D" id="1.20.1050.10">
    <property type="match status" value="1"/>
</dbReference>
<dbReference type="PROSITE" id="PS50405">
    <property type="entry name" value="GST_CTER"/>
    <property type="match status" value="1"/>
</dbReference>
<comment type="catalytic activity">
    <reaction evidence="4">
        <text>RX + glutathione = an S-substituted glutathione + a halide anion + H(+)</text>
        <dbReference type="Rhea" id="RHEA:16437"/>
        <dbReference type="ChEBI" id="CHEBI:15378"/>
        <dbReference type="ChEBI" id="CHEBI:16042"/>
        <dbReference type="ChEBI" id="CHEBI:17792"/>
        <dbReference type="ChEBI" id="CHEBI:57925"/>
        <dbReference type="ChEBI" id="CHEBI:90779"/>
        <dbReference type="EC" id="2.5.1.18"/>
    </reaction>
</comment>
<evidence type="ECO:0000256" key="4">
    <source>
        <dbReference type="ARBA" id="ARBA00047960"/>
    </source>
</evidence>
<dbReference type="Pfam" id="PF00043">
    <property type="entry name" value="GST_C"/>
    <property type="match status" value="1"/>
</dbReference>
<gene>
    <name evidence="8" type="ORF">AAHA92_22926</name>
</gene>
<dbReference type="InterPro" id="IPR004045">
    <property type="entry name" value="Glutathione_S-Trfase_N"/>
</dbReference>
<dbReference type="CDD" id="cd03058">
    <property type="entry name" value="GST_N_Tau"/>
    <property type="match status" value="1"/>
</dbReference>
<feature type="domain" description="GST N-terminal" evidence="6">
    <location>
        <begin position="2"/>
        <end position="81"/>
    </location>
</feature>
<dbReference type="SUPFAM" id="SSF47616">
    <property type="entry name" value="GST C-terminal domain-like"/>
    <property type="match status" value="1"/>
</dbReference>
<dbReference type="SUPFAM" id="SSF52833">
    <property type="entry name" value="Thioredoxin-like"/>
    <property type="match status" value="1"/>
</dbReference>
<keyword evidence="9" id="KW-1185">Reference proteome</keyword>
<comment type="caution">
    <text evidence="8">The sequence shown here is derived from an EMBL/GenBank/DDBJ whole genome shotgun (WGS) entry which is preliminary data.</text>
</comment>
<dbReference type="AlphaFoldDB" id="A0ABD1GQA7"/>
<dbReference type="FunFam" id="3.40.30.10:FF:000014">
    <property type="entry name" value="Tau class glutathione S-transferase"/>
    <property type="match status" value="1"/>
</dbReference>
<proteinExistence type="inferred from homology"/>
<dbReference type="EC" id="2.5.1.18" evidence="2"/>
<keyword evidence="3 8" id="KW-0808">Transferase</keyword>
<evidence type="ECO:0000256" key="1">
    <source>
        <dbReference type="ARBA" id="ARBA00009929"/>
    </source>
</evidence>
<evidence type="ECO:0000259" key="6">
    <source>
        <dbReference type="PROSITE" id="PS50404"/>
    </source>
</evidence>
<dbReference type="InterPro" id="IPR045074">
    <property type="entry name" value="GST_C_Tau"/>
</dbReference>
<dbReference type="Proteomes" id="UP001567538">
    <property type="component" value="Unassembled WGS sequence"/>
</dbReference>
<evidence type="ECO:0000256" key="2">
    <source>
        <dbReference type="ARBA" id="ARBA00012452"/>
    </source>
</evidence>
<dbReference type="InterPro" id="IPR045073">
    <property type="entry name" value="Omega/Tau-like"/>
</dbReference>
<evidence type="ECO:0000259" key="7">
    <source>
        <dbReference type="PROSITE" id="PS50405"/>
    </source>
</evidence>
<dbReference type="InterPro" id="IPR004046">
    <property type="entry name" value="GST_C"/>
</dbReference>
<accession>A0ABD1GQA7</accession>